<evidence type="ECO:0000256" key="3">
    <source>
        <dbReference type="ARBA" id="ARBA00022475"/>
    </source>
</evidence>
<dbReference type="InterPro" id="IPR031846">
    <property type="entry name" value="Hvcn1"/>
</dbReference>
<dbReference type="PaxDb" id="35128-Thaps9700"/>
<sequence>MISEGASSSTQPTPSTAEDNATPNSKGLVTRCIQWKTTLEHCIEEPLVQIFVLLLIYLDVFLGSWAMISQVANSSTANASEDPFHHFRCIILYLHAFELLLQMAIFHVRFFAHWGYAIDTFIIASRILKQHSFTWIQIGQRSLHLLCFLRIWRFVRLINTYIAIEIQKHNATKKELSFQRASVEQYKQEALILQNDVERVKGLQNQSKQIAKGCRDEVAMLREALKIAAQDVAQAMMQDGNKCGGDDDASEALCGLDVVVFGEKEEDDEVVVANGIRAEPLRAVVEDGSIDQ</sequence>
<protein>
    <recommendedName>
        <fullName evidence="14">Hydrogen voltage-gated channel 1</fullName>
    </recommendedName>
</protein>
<keyword evidence="5" id="KW-0851">Voltage-gated channel</keyword>
<dbReference type="GO" id="GO:0034702">
    <property type="term" value="C:monoatomic ion channel complex"/>
    <property type="evidence" value="ECO:0007669"/>
    <property type="project" value="UniProtKB-KW"/>
</dbReference>
<dbReference type="GO" id="GO:1902600">
    <property type="term" value="P:proton transmembrane transport"/>
    <property type="evidence" value="ECO:0000318"/>
    <property type="project" value="GO_Central"/>
</dbReference>
<dbReference type="GeneID" id="7450827"/>
<dbReference type="EMBL" id="CM000649">
    <property type="protein sequence ID" value="EED88690.1"/>
    <property type="molecule type" value="Genomic_DNA"/>
</dbReference>
<feature type="compositionally biased region" description="Low complexity" evidence="10">
    <location>
        <begin position="7"/>
        <end position="16"/>
    </location>
</feature>
<dbReference type="Gene3D" id="1.20.120.350">
    <property type="entry name" value="Voltage-gated potassium channels. Chain C"/>
    <property type="match status" value="1"/>
</dbReference>
<name>B8CC17_THAPS</name>
<dbReference type="RefSeq" id="XP_002293681.1">
    <property type="nucleotide sequence ID" value="XM_002293645.1"/>
</dbReference>
<evidence type="ECO:0000256" key="6">
    <source>
        <dbReference type="ARBA" id="ARBA00022989"/>
    </source>
</evidence>
<evidence type="ECO:0000256" key="7">
    <source>
        <dbReference type="ARBA" id="ARBA00023065"/>
    </source>
</evidence>
<proteinExistence type="predicted"/>
<dbReference type="InParanoid" id="B8CC17"/>
<dbReference type="GO" id="GO:0030171">
    <property type="term" value="F:voltage-gated proton channel activity"/>
    <property type="evidence" value="ECO:0000318"/>
    <property type="project" value="GO_Central"/>
</dbReference>
<evidence type="ECO:0008006" key="14">
    <source>
        <dbReference type="Google" id="ProtNLM"/>
    </source>
</evidence>
<reference evidence="12 13" key="2">
    <citation type="journal article" date="2008" name="Nature">
        <title>The Phaeodactylum genome reveals the evolutionary history of diatom genomes.</title>
        <authorList>
            <person name="Bowler C."/>
            <person name="Allen A.E."/>
            <person name="Badger J.H."/>
            <person name="Grimwood J."/>
            <person name="Jabbari K."/>
            <person name="Kuo A."/>
            <person name="Maheswari U."/>
            <person name="Martens C."/>
            <person name="Maumus F."/>
            <person name="Otillar R.P."/>
            <person name="Rayko E."/>
            <person name="Salamov A."/>
            <person name="Vandepoele K."/>
            <person name="Beszteri B."/>
            <person name="Gruber A."/>
            <person name="Heijde M."/>
            <person name="Katinka M."/>
            <person name="Mock T."/>
            <person name="Valentin K."/>
            <person name="Verret F."/>
            <person name="Berges J.A."/>
            <person name="Brownlee C."/>
            <person name="Cadoret J.P."/>
            <person name="Chiovitti A."/>
            <person name="Choi C.J."/>
            <person name="Coesel S."/>
            <person name="De Martino A."/>
            <person name="Detter J.C."/>
            <person name="Durkin C."/>
            <person name="Falciatore A."/>
            <person name="Fournet J."/>
            <person name="Haruta M."/>
            <person name="Huysman M.J."/>
            <person name="Jenkins B.D."/>
            <person name="Jiroutova K."/>
            <person name="Jorgensen R.E."/>
            <person name="Joubert Y."/>
            <person name="Kaplan A."/>
            <person name="Kroger N."/>
            <person name="Kroth P.G."/>
            <person name="La Roche J."/>
            <person name="Lindquist E."/>
            <person name="Lommer M."/>
            <person name="Martin-Jezequel V."/>
            <person name="Lopez P.J."/>
            <person name="Lucas S."/>
            <person name="Mangogna M."/>
            <person name="McGinnis K."/>
            <person name="Medlin L.K."/>
            <person name="Montsant A."/>
            <person name="Oudot-Le Secq M.P."/>
            <person name="Napoli C."/>
            <person name="Obornik M."/>
            <person name="Parker M.S."/>
            <person name="Petit J.L."/>
            <person name="Porcel B.M."/>
            <person name="Poulsen N."/>
            <person name="Robison M."/>
            <person name="Rychlewski L."/>
            <person name="Rynearson T.A."/>
            <person name="Schmutz J."/>
            <person name="Shapiro H."/>
            <person name="Siaut M."/>
            <person name="Stanley M."/>
            <person name="Sussman M.R."/>
            <person name="Taylor A.R."/>
            <person name="Vardi A."/>
            <person name="von Dassow P."/>
            <person name="Vyverman W."/>
            <person name="Willis A."/>
            <person name="Wyrwicz L.S."/>
            <person name="Rokhsar D.S."/>
            <person name="Weissenbach J."/>
            <person name="Armbrust E.V."/>
            <person name="Green B.R."/>
            <person name="Van de Peer Y."/>
            <person name="Grigoriev I.V."/>
        </authorList>
    </citation>
    <scope>NUCLEOTIDE SEQUENCE [LARGE SCALE GENOMIC DNA]</scope>
    <source>
        <strain evidence="12 13">CCMP1335</strain>
    </source>
</reference>
<evidence type="ECO:0000256" key="1">
    <source>
        <dbReference type="ARBA" id="ARBA00004651"/>
    </source>
</evidence>
<evidence type="ECO:0000256" key="8">
    <source>
        <dbReference type="ARBA" id="ARBA00023136"/>
    </source>
</evidence>
<evidence type="ECO:0000256" key="9">
    <source>
        <dbReference type="ARBA" id="ARBA00023303"/>
    </source>
</evidence>
<evidence type="ECO:0000313" key="12">
    <source>
        <dbReference type="EMBL" id="EED88690.1"/>
    </source>
</evidence>
<evidence type="ECO:0000256" key="10">
    <source>
        <dbReference type="SAM" id="MobiDB-lite"/>
    </source>
</evidence>
<keyword evidence="9" id="KW-0407">Ion channel</keyword>
<dbReference type="PANTHER" id="PTHR46480:SF1">
    <property type="entry name" value="VOLTAGE-GATED HYDROGEN CHANNEL 1"/>
    <property type="match status" value="1"/>
</dbReference>
<evidence type="ECO:0000256" key="11">
    <source>
        <dbReference type="SAM" id="Phobius"/>
    </source>
</evidence>
<gene>
    <name evidence="12" type="ORF">THAPSDRAFT_9700</name>
</gene>
<reference evidence="12 13" key="1">
    <citation type="journal article" date="2004" name="Science">
        <title>The genome of the diatom Thalassiosira pseudonana: ecology, evolution, and metabolism.</title>
        <authorList>
            <person name="Armbrust E.V."/>
            <person name="Berges J.A."/>
            <person name="Bowler C."/>
            <person name="Green B.R."/>
            <person name="Martinez D."/>
            <person name="Putnam N.H."/>
            <person name="Zhou S."/>
            <person name="Allen A.E."/>
            <person name="Apt K.E."/>
            <person name="Bechner M."/>
            <person name="Brzezinski M.A."/>
            <person name="Chaal B.K."/>
            <person name="Chiovitti A."/>
            <person name="Davis A.K."/>
            <person name="Demarest M.S."/>
            <person name="Detter J.C."/>
            <person name="Glavina T."/>
            <person name="Goodstein D."/>
            <person name="Hadi M.Z."/>
            <person name="Hellsten U."/>
            <person name="Hildebrand M."/>
            <person name="Jenkins B.D."/>
            <person name="Jurka J."/>
            <person name="Kapitonov V.V."/>
            <person name="Kroger N."/>
            <person name="Lau W.W."/>
            <person name="Lane T.W."/>
            <person name="Larimer F.W."/>
            <person name="Lippmeier J.C."/>
            <person name="Lucas S."/>
            <person name="Medina M."/>
            <person name="Montsant A."/>
            <person name="Obornik M."/>
            <person name="Parker M.S."/>
            <person name="Palenik B."/>
            <person name="Pazour G.J."/>
            <person name="Richardson P.M."/>
            <person name="Rynearson T.A."/>
            <person name="Saito M.A."/>
            <person name="Schwartz D.C."/>
            <person name="Thamatrakoln K."/>
            <person name="Valentin K."/>
            <person name="Vardi A."/>
            <person name="Wilkerson F.P."/>
            <person name="Rokhsar D.S."/>
        </authorList>
    </citation>
    <scope>NUCLEOTIDE SEQUENCE [LARGE SCALE GENOMIC DNA]</scope>
    <source>
        <strain evidence="12 13">CCMP1335</strain>
    </source>
</reference>
<keyword evidence="6 11" id="KW-1133">Transmembrane helix</keyword>
<feature type="transmembrane region" description="Helical" evidence="11">
    <location>
        <begin position="47"/>
        <end position="68"/>
    </location>
</feature>
<dbReference type="OMA" id="GCLRYWR"/>
<keyword evidence="8 11" id="KW-0472">Membrane</keyword>
<keyword evidence="13" id="KW-1185">Reference proteome</keyword>
<dbReference type="Proteomes" id="UP000001449">
    <property type="component" value="Chromosome 14"/>
</dbReference>
<organism evidence="12 13">
    <name type="scientific">Thalassiosira pseudonana</name>
    <name type="common">Marine diatom</name>
    <name type="synonym">Cyclotella nana</name>
    <dbReference type="NCBI Taxonomy" id="35128"/>
    <lineage>
        <taxon>Eukaryota</taxon>
        <taxon>Sar</taxon>
        <taxon>Stramenopiles</taxon>
        <taxon>Ochrophyta</taxon>
        <taxon>Bacillariophyta</taxon>
        <taxon>Coscinodiscophyceae</taxon>
        <taxon>Thalassiosirophycidae</taxon>
        <taxon>Thalassiosirales</taxon>
        <taxon>Thalassiosiraceae</taxon>
        <taxon>Thalassiosira</taxon>
    </lineage>
</organism>
<comment type="subcellular location">
    <subcellularLocation>
        <location evidence="1">Cell membrane</location>
        <topology evidence="1">Multi-pass membrane protein</topology>
    </subcellularLocation>
</comment>
<dbReference type="PANTHER" id="PTHR46480">
    <property type="entry name" value="F20B24.22"/>
    <property type="match status" value="1"/>
</dbReference>
<evidence type="ECO:0000256" key="5">
    <source>
        <dbReference type="ARBA" id="ARBA00022882"/>
    </source>
</evidence>
<evidence type="ECO:0000256" key="2">
    <source>
        <dbReference type="ARBA" id="ARBA00022448"/>
    </source>
</evidence>
<dbReference type="InterPro" id="IPR027359">
    <property type="entry name" value="Volt_channel_dom_sf"/>
</dbReference>
<dbReference type="KEGG" id="tps:THAPSDRAFT_9700"/>
<feature type="transmembrane region" description="Helical" evidence="11">
    <location>
        <begin position="89"/>
        <end position="105"/>
    </location>
</feature>
<feature type="region of interest" description="Disordered" evidence="10">
    <location>
        <begin position="1"/>
        <end position="24"/>
    </location>
</feature>
<evidence type="ECO:0000256" key="4">
    <source>
        <dbReference type="ARBA" id="ARBA00022692"/>
    </source>
</evidence>
<keyword evidence="7" id="KW-0406">Ion transport</keyword>
<dbReference type="GO" id="GO:0005886">
    <property type="term" value="C:plasma membrane"/>
    <property type="evidence" value="ECO:0000318"/>
    <property type="project" value="GO_Central"/>
</dbReference>
<dbReference type="HOGENOM" id="CLU_954695_0_0_1"/>
<dbReference type="AlphaFoldDB" id="B8CC17"/>
<keyword evidence="2" id="KW-0813">Transport</keyword>
<keyword evidence="3" id="KW-1003">Cell membrane</keyword>
<evidence type="ECO:0000313" key="13">
    <source>
        <dbReference type="Proteomes" id="UP000001449"/>
    </source>
</evidence>
<keyword evidence="4 11" id="KW-0812">Transmembrane</keyword>
<accession>B8CC17</accession>